<feature type="chain" id="PRO_5016959623" description="Penicillin-binding protein activator" evidence="2">
    <location>
        <begin position="22"/>
        <end position="311"/>
    </location>
</feature>
<protein>
    <recommendedName>
        <fullName evidence="5">Penicillin-binding protein activator</fullName>
    </recommendedName>
</protein>
<dbReference type="AlphaFoldDB" id="A0A365PI64"/>
<reference evidence="3 4" key="1">
    <citation type="submission" date="2018-04" db="EMBL/GenBank/DDBJ databases">
        <title>Acinetobacter junii Genome sequencing and assembly.</title>
        <authorList>
            <person name="Su J."/>
            <person name="Rensing C."/>
            <person name="Mazhar H.S."/>
        </authorList>
    </citation>
    <scope>NUCLEOTIDE SEQUENCE [LARGE SCALE GENOMIC DNA]</scope>
    <source>
        <strain evidence="3 4">SC22</strain>
    </source>
</reference>
<dbReference type="PANTHER" id="PTHR38038">
    <property type="entry name" value="PENICILLIN-BINDING PROTEIN ACTIVATOR LPOA"/>
    <property type="match status" value="1"/>
</dbReference>
<name>A0A365PI64_ACIJU</name>
<dbReference type="Gene3D" id="3.40.50.2300">
    <property type="match status" value="2"/>
</dbReference>
<evidence type="ECO:0000256" key="1">
    <source>
        <dbReference type="ARBA" id="ARBA00023136"/>
    </source>
</evidence>
<dbReference type="PANTHER" id="PTHR38038:SF1">
    <property type="entry name" value="PENICILLIN-BINDING PROTEIN ACTIVATOR LPOA"/>
    <property type="match status" value="1"/>
</dbReference>
<sequence length="311" mass="35114">MYIKKYWLPLFFAAFVSPAYADILVILPESGAMARASENIKRGFLSAYAASGSQEKIIFADSTKNSMDYIFKKKVNNKIKLVVGPLARTDIDAVIQLEPKLPVLALNDVNQHAENVWQFSLSKQHDAAALTQLLKNDRVKKLWVLRETGTEAATELFMQALSVEFGSEIQVIDTLPKKISRKEGLLLLGHHQWIQQLGELPEKKVYATPLSIEQGQTIPVGLSFCDTPALYNGQWVDLIEAYKEQPENMAFQRLLAFGGDAWTITQYLLSNQNQQETSFMGRTGAISFKDNKIFRQPTCYQQQEHGIQILK</sequence>
<keyword evidence="2" id="KW-0732">Signal</keyword>
<dbReference type="GO" id="GO:0009252">
    <property type="term" value="P:peptidoglycan biosynthetic process"/>
    <property type="evidence" value="ECO:0007669"/>
    <property type="project" value="TreeGrafter"/>
</dbReference>
<accession>A0A365PI64</accession>
<gene>
    <name evidence="3" type="ORF">DC346_09760</name>
</gene>
<evidence type="ECO:0008006" key="5">
    <source>
        <dbReference type="Google" id="ProtNLM"/>
    </source>
</evidence>
<dbReference type="InterPro" id="IPR028082">
    <property type="entry name" value="Peripla_BP_I"/>
</dbReference>
<dbReference type="GO" id="GO:0031241">
    <property type="term" value="C:periplasmic side of cell outer membrane"/>
    <property type="evidence" value="ECO:0007669"/>
    <property type="project" value="TreeGrafter"/>
</dbReference>
<keyword evidence="1" id="KW-0472">Membrane</keyword>
<dbReference type="STRING" id="40215.BVL33_12635"/>
<evidence type="ECO:0000313" key="4">
    <source>
        <dbReference type="Proteomes" id="UP000253688"/>
    </source>
</evidence>
<dbReference type="Proteomes" id="UP000253688">
    <property type="component" value="Unassembled WGS sequence"/>
</dbReference>
<dbReference type="RefSeq" id="WP_112986687.1">
    <property type="nucleotide sequence ID" value="NZ_CP131470.1"/>
</dbReference>
<evidence type="ECO:0000313" key="3">
    <source>
        <dbReference type="EMBL" id="RBA46990.1"/>
    </source>
</evidence>
<organism evidence="3 4">
    <name type="scientific">Acinetobacter junii</name>
    <dbReference type="NCBI Taxonomy" id="40215"/>
    <lineage>
        <taxon>Bacteria</taxon>
        <taxon>Pseudomonadati</taxon>
        <taxon>Pseudomonadota</taxon>
        <taxon>Gammaproteobacteria</taxon>
        <taxon>Moraxellales</taxon>
        <taxon>Moraxellaceae</taxon>
        <taxon>Acinetobacter</taxon>
    </lineage>
</organism>
<dbReference type="SUPFAM" id="SSF53822">
    <property type="entry name" value="Periplasmic binding protein-like I"/>
    <property type="match status" value="1"/>
</dbReference>
<evidence type="ECO:0000256" key="2">
    <source>
        <dbReference type="SAM" id="SignalP"/>
    </source>
</evidence>
<dbReference type="GO" id="GO:0030234">
    <property type="term" value="F:enzyme regulator activity"/>
    <property type="evidence" value="ECO:0007669"/>
    <property type="project" value="TreeGrafter"/>
</dbReference>
<feature type="signal peptide" evidence="2">
    <location>
        <begin position="1"/>
        <end position="21"/>
    </location>
</feature>
<dbReference type="InterPro" id="IPR007443">
    <property type="entry name" value="LpoA"/>
</dbReference>
<comment type="caution">
    <text evidence="3">The sequence shown here is derived from an EMBL/GenBank/DDBJ whole genome shotgun (WGS) entry which is preliminary data.</text>
</comment>
<proteinExistence type="predicted"/>
<dbReference type="EMBL" id="QEWH01000053">
    <property type="protein sequence ID" value="RBA46990.1"/>
    <property type="molecule type" value="Genomic_DNA"/>
</dbReference>
<dbReference type="Pfam" id="PF04348">
    <property type="entry name" value="LppC"/>
    <property type="match status" value="1"/>
</dbReference>